<gene>
    <name evidence="1" type="ORF">PAC_18470</name>
</gene>
<evidence type="ECO:0000313" key="2">
    <source>
        <dbReference type="Proteomes" id="UP000184330"/>
    </source>
</evidence>
<dbReference type="InterPro" id="IPR006813">
    <property type="entry name" value="Glyco_trans_17"/>
</dbReference>
<dbReference type="EMBL" id="FJOG01000057">
    <property type="protein sequence ID" value="CZR68571.1"/>
    <property type="molecule type" value="Genomic_DNA"/>
</dbReference>
<keyword evidence="1" id="KW-0328">Glycosyltransferase</keyword>
<evidence type="ECO:0000313" key="1">
    <source>
        <dbReference type="EMBL" id="CZR68571.1"/>
    </source>
</evidence>
<dbReference type="OrthoDB" id="6474464at2759"/>
<dbReference type="STRING" id="576137.A0A1L7XU69"/>
<reference evidence="1 2" key="1">
    <citation type="submission" date="2016-03" db="EMBL/GenBank/DDBJ databases">
        <authorList>
            <person name="Ploux O."/>
        </authorList>
    </citation>
    <scope>NUCLEOTIDE SEQUENCE [LARGE SCALE GENOMIC DNA]</scope>
    <source>
        <strain evidence="1 2">UAMH 11012</strain>
    </source>
</reference>
<dbReference type="PANTHER" id="PTHR12224:SF0">
    <property type="entry name" value="BETA-1,4-MANNOSYL-GLYCOPROTEIN 4-BETA-N-ACETYLGLUCOSAMINYLTRANSFERASE"/>
    <property type="match status" value="1"/>
</dbReference>
<dbReference type="GO" id="GO:0016020">
    <property type="term" value="C:membrane"/>
    <property type="evidence" value="ECO:0007669"/>
    <property type="project" value="InterPro"/>
</dbReference>
<name>A0A1L7XU69_9HELO</name>
<dbReference type="GO" id="GO:0003830">
    <property type="term" value="F:beta-1,4-mannosylglycoprotein 4-beta-N-acetylglucosaminyltransferase activity"/>
    <property type="evidence" value="ECO:0007669"/>
    <property type="project" value="InterPro"/>
</dbReference>
<keyword evidence="2" id="KW-1185">Reference proteome</keyword>
<proteinExistence type="predicted"/>
<organism evidence="1 2">
    <name type="scientific">Phialocephala subalpina</name>
    <dbReference type="NCBI Taxonomy" id="576137"/>
    <lineage>
        <taxon>Eukaryota</taxon>
        <taxon>Fungi</taxon>
        <taxon>Dikarya</taxon>
        <taxon>Ascomycota</taxon>
        <taxon>Pezizomycotina</taxon>
        <taxon>Leotiomycetes</taxon>
        <taxon>Helotiales</taxon>
        <taxon>Mollisiaceae</taxon>
        <taxon>Phialocephala</taxon>
        <taxon>Phialocephala fortinii species complex</taxon>
    </lineage>
</organism>
<dbReference type="Proteomes" id="UP000184330">
    <property type="component" value="Unassembled WGS sequence"/>
</dbReference>
<sequence length="402" mass="47317">MAFGLVARDRNGKMKTTHTVWSRRNSFKLITVLLIFSFCVFFFRQNLAYGGHKHAIGTSDLDLEEDYLSKNKQWMDSNGFLNPVEAEGYCSKHGWNAFPRRDSRRKIYDLFMINTELDWLEIRLNELSHHVDYFVILESASTFTGLPKPLILNDNWRNFTKFKDQIIYHVLEDPDPVKVKEEEWTQWDHEKYQRNAMFEQVLPRLQGVQAPNPEDVILVSDIDEIPRPASLTVLRNCEFPKRLTLRSRFYYYSFQWLHRGSEWAHPQATTFQPDSTILPQDLRGGHGSPFFDKEKADLYNAAWHCSSCFATIEEMLGKMQSFSHVEYNDKKFRKKEYIVDHIRKGKDLWDRWGQWYLRIDENSDVPAYVAGQKERFGYLLDRDGDSAGFVDYAPGDGEGEMR</sequence>
<dbReference type="GO" id="GO:0006044">
    <property type="term" value="P:N-acetylglucosamine metabolic process"/>
    <property type="evidence" value="ECO:0007669"/>
    <property type="project" value="TreeGrafter"/>
</dbReference>
<keyword evidence="1" id="KW-0808">Transferase</keyword>
<dbReference type="AlphaFoldDB" id="A0A1L7XU69"/>
<dbReference type="Pfam" id="PF04724">
    <property type="entry name" value="Glyco_transf_17"/>
    <property type="match status" value="1"/>
</dbReference>
<accession>A0A1L7XU69</accession>
<dbReference type="PANTHER" id="PTHR12224">
    <property type="entry name" value="BETA-1,4-MANNOSYL-GLYCOPROTEIN BETA-1,4-N-ACETYLGLUCOSAMINYL-TRANSFERASE"/>
    <property type="match status" value="1"/>
</dbReference>
<protein>
    <submittedName>
        <fullName evidence="1">Related to beta-1,4-mannosyl-glycoprotein 4-beta-N-acetylglucosaminyltransferase</fullName>
    </submittedName>
</protein>